<dbReference type="InParanoid" id="A0A0D0APN7"/>
<keyword evidence="2" id="KW-1185">Reference proteome</keyword>
<protein>
    <submittedName>
        <fullName evidence="1">Uncharacterized protein</fullName>
    </submittedName>
</protein>
<evidence type="ECO:0000313" key="1">
    <source>
        <dbReference type="EMBL" id="KIK33918.1"/>
    </source>
</evidence>
<name>A0A0D0APN7_9AGAM</name>
<reference evidence="1 2" key="1">
    <citation type="submission" date="2014-04" db="EMBL/GenBank/DDBJ databases">
        <authorList>
            <consortium name="DOE Joint Genome Institute"/>
            <person name="Kuo A."/>
            <person name="Ruytinx J."/>
            <person name="Rineau F."/>
            <person name="Colpaert J."/>
            <person name="Kohler A."/>
            <person name="Nagy L.G."/>
            <person name="Floudas D."/>
            <person name="Copeland A."/>
            <person name="Barry K.W."/>
            <person name="Cichocki N."/>
            <person name="Veneault-Fourrey C."/>
            <person name="LaButti K."/>
            <person name="Lindquist E.A."/>
            <person name="Lipzen A."/>
            <person name="Lundell T."/>
            <person name="Morin E."/>
            <person name="Murat C."/>
            <person name="Sun H."/>
            <person name="Tunlid A."/>
            <person name="Henrissat B."/>
            <person name="Grigoriev I.V."/>
            <person name="Hibbett D.S."/>
            <person name="Martin F."/>
            <person name="Nordberg H.P."/>
            <person name="Cantor M.N."/>
            <person name="Hua S.X."/>
        </authorList>
    </citation>
    <scope>NUCLEOTIDE SEQUENCE [LARGE SCALE GENOMIC DNA]</scope>
    <source>
        <strain evidence="1 2">UH-Slu-Lm8-n1</strain>
    </source>
</reference>
<gene>
    <name evidence="1" type="ORF">CY34DRAFT_813268</name>
</gene>
<evidence type="ECO:0000313" key="2">
    <source>
        <dbReference type="Proteomes" id="UP000054485"/>
    </source>
</evidence>
<reference evidence="2" key="2">
    <citation type="submission" date="2015-01" db="EMBL/GenBank/DDBJ databases">
        <title>Evolutionary Origins and Diversification of the Mycorrhizal Mutualists.</title>
        <authorList>
            <consortium name="DOE Joint Genome Institute"/>
            <consortium name="Mycorrhizal Genomics Consortium"/>
            <person name="Kohler A."/>
            <person name="Kuo A."/>
            <person name="Nagy L.G."/>
            <person name="Floudas D."/>
            <person name="Copeland A."/>
            <person name="Barry K.W."/>
            <person name="Cichocki N."/>
            <person name="Veneault-Fourrey C."/>
            <person name="LaButti K."/>
            <person name="Lindquist E.A."/>
            <person name="Lipzen A."/>
            <person name="Lundell T."/>
            <person name="Morin E."/>
            <person name="Murat C."/>
            <person name="Riley R."/>
            <person name="Ohm R."/>
            <person name="Sun H."/>
            <person name="Tunlid A."/>
            <person name="Henrissat B."/>
            <person name="Grigoriev I.V."/>
            <person name="Hibbett D.S."/>
            <person name="Martin F."/>
        </authorList>
    </citation>
    <scope>NUCLEOTIDE SEQUENCE [LARGE SCALE GENOMIC DNA]</scope>
    <source>
        <strain evidence="2">UH-Slu-Lm8-n1</strain>
    </source>
</reference>
<proteinExistence type="predicted"/>
<sequence>MGMPKQWQHKTYLQIDCYASKDDLKHKSTALSILNIADARRRYHQRLASAISVSGD</sequence>
<dbReference type="HOGENOM" id="CLU_3015795_0_0_1"/>
<dbReference type="Proteomes" id="UP000054485">
    <property type="component" value="Unassembled WGS sequence"/>
</dbReference>
<accession>A0A0D0APN7</accession>
<dbReference type="EMBL" id="KN835843">
    <property type="protein sequence ID" value="KIK33918.1"/>
    <property type="molecule type" value="Genomic_DNA"/>
</dbReference>
<organism evidence="1 2">
    <name type="scientific">Suillus luteus UH-Slu-Lm8-n1</name>
    <dbReference type="NCBI Taxonomy" id="930992"/>
    <lineage>
        <taxon>Eukaryota</taxon>
        <taxon>Fungi</taxon>
        <taxon>Dikarya</taxon>
        <taxon>Basidiomycota</taxon>
        <taxon>Agaricomycotina</taxon>
        <taxon>Agaricomycetes</taxon>
        <taxon>Agaricomycetidae</taxon>
        <taxon>Boletales</taxon>
        <taxon>Suillineae</taxon>
        <taxon>Suillaceae</taxon>
        <taxon>Suillus</taxon>
    </lineage>
</organism>
<dbReference type="AlphaFoldDB" id="A0A0D0APN7"/>